<dbReference type="PANTHER" id="PTHR12133:SF2">
    <property type="entry name" value="TRNA (ADENINE(58)-N(1))-METHYLTRANSFERASE CATALYTIC SUBUNIT TRMT61A"/>
    <property type="match status" value="1"/>
</dbReference>
<evidence type="ECO:0000256" key="9">
    <source>
        <dbReference type="SAM" id="MobiDB-lite"/>
    </source>
</evidence>
<dbReference type="STRING" id="61853.ENSNLEP00000019641"/>
<dbReference type="FunCoup" id="G1S2A3">
    <property type="interactions" value="1165"/>
</dbReference>
<dbReference type="EC" id="2.1.1.220" evidence="2"/>
<dbReference type="SMR" id="G1S2A3"/>
<dbReference type="Ensembl" id="ENSNLET00000020631.2">
    <property type="protein sequence ID" value="ENSNLEP00000019641.2"/>
    <property type="gene ID" value="ENSNLEG00000016202.2"/>
</dbReference>
<dbReference type="Pfam" id="PF08704">
    <property type="entry name" value="GCD14"/>
    <property type="match status" value="2"/>
</dbReference>
<keyword evidence="6" id="KW-0819">tRNA processing</keyword>
<keyword evidence="12" id="KW-1185">Reference proteome</keyword>
<feature type="region of interest" description="Disordered" evidence="9">
    <location>
        <begin position="210"/>
        <end position="233"/>
    </location>
</feature>
<dbReference type="SUPFAM" id="SSF53335">
    <property type="entry name" value="S-adenosyl-L-methionine-dependent methyltransferases"/>
    <property type="match status" value="2"/>
</dbReference>
<dbReference type="FunFam" id="3.10.330.20:FF:000002">
    <property type="entry name" value="tRNA (adenine(58)-N(1))-methyltransferase catalytic subunit TRMT61A"/>
    <property type="match status" value="1"/>
</dbReference>
<dbReference type="Gene3D" id="3.10.330.20">
    <property type="match status" value="1"/>
</dbReference>
<dbReference type="AlphaFoldDB" id="G1S2A3"/>
<dbReference type="GO" id="GO:0030488">
    <property type="term" value="P:tRNA methylation"/>
    <property type="evidence" value="ECO:0007669"/>
    <property type="project" value="InterPro"/>
</dbReference>
<evidence type="ECO:0000256" key="3">
    <source>
        <dbReference type="ARBA" id="ARBA00022603"/>
    </source>
</evidence>
<reference evidence="11" key="2">
    <citation type="submission" date="2025-08" db="UniProtKB">
        <authorList>
            <consortium name="Ensembl"/>
        </authorList>
    </citation>
    <scope>IDENTIFICATION</scope>
</reference>
<dbReference type="GO" id="GO:0005634">
    <property type="term" value="C:nucleus"/>
    <property type="evidence" value="ECO:0007669"/>
    <property type="project" value="UniProtKB-SubCell"/>
</dbReference>
<dbReference type="GeneTree" id="ENSGT00940000154239"/>
<proteinExistence type="predicted"/>
<dbReference type="EMBL" id="ADFV01093170">
    <property type="status" value="NOT_ANNOTATED_CDS"/>
    <property type="molecule type" value="Genomic_DNA"/>
</dbReference>
<keyword evidence="7" id="KW-0539">Nucleus</keyword>
<accession>G1S2A3</accession>
<keyword evidence="3" id="KW-0489">Methyltransferase</keyword>
<dbReference type="Gene3D" id="3.40.50.150">
    <property type="entry name" value="Vaccinia Virus protein VP39"/>
    <property type="match status" value="2"/>
</dbReference>
<dbReference type="GO" id="GO:0160107">
    <property type="term" value="F:tRNA (adenine(58)-N1)-methyltransferase activity"/>
    <property type="evidence" value="ECO:0007669"/>
    <property type="project" value="UniProtKB-EC"/>
</dbReference>
<keyword evidence="5" id="KW-0949">S-adenosyl-L-methionine</keyword>
<comment type="subcellular location">
    <subcellularLocation>
        <location evidence="1">Nucleus</location>
    </subcellularLocation>
</comment>
<dbReference type="Proteomes" id="UP000001073">
    <property type="component" value="Chromosome 22a"/>
</dbReference>
<dbReference type="EMBL" id="ADFV01093169">
    <property type="status" value="NOT_ANNOTATED_CDS"/>
    <property type="molecule type" value="Genomic_DNA"/>
</dbReference>
<dbReference type="InterPro" id="IPR029063">
    <property type="entry name" value="SAM-dependent_MTases_sf"/>
</dbReference>
<dbReference type="OMA" id="RPDHRMI"/>
<feature type="domain" description="tRNA (adenine(58)-N(1))-methyltransferase catalytic subunit TRM61 C-terminal" evidence="10">
    <location>
        <begin position="64"/>
        <end position="111"/>
    </location>
</feature>
<feature type="domain" description="tRNA (adenine(58)-N(1))-methyltransferase catalytic subunit TRM61 C-terminal" evidence="10">
    <location>
        <begin position="149"/>
        <end position="247"/>
    </location>
</feature>
<dbReference type="PROSITE" id="PS51620">
    <property type="entry name" value="SAM_TRM61"/>
    <property type="match status" value="2"/>
</dbReference>
<evidence type="ECO:0000256" key="8">
    <source>
        <dbReference type="ARBA" id="ARBA00048481"/>
    </source>
</evidence>
<dbReference type="InParanoid" id="G1S2A3"/>
<evidence type="ECO:0000313" key="11">
    <source>
        <dbReference type="Ensembl" id="ENSNLEP00000019641.2"/>
    </source>
</evidence>
<evidence type="ECO:0000313" key="12">
    <source>
        <dbReference type="Proteomes" id="UP000001073"/>
    </source>
</evidence>
<dbReference type="PANTHER" id="PTHR12133">
    <property type="entry name" value="TRNA (ADENINE(58)-N(1))-METHYLTRANSFERASE"/>
    <property type="match status" value="1"/>
</dbReference>
<protein>
    <recommendedName>
        <fullName evidence="2">tRNA (adenine(58)-N(1))-methyltransferase</fullName>
        <ecNumber evidence="2">2.1.1.220</ecNumber>
    </recommendedName>
</protein>
<organism evidence="11 12">
    <name type="scientific">Nomascus leucogenys</name>
    <name type="common">Northern white-cheeked gibbon</name>
    <name type="synonym">Hylobates leucogenys</name>
    <dbReference type="NCBI Taxonomy" id="61853"/>
    <lineage>
        <taxon>Eukaryota</taxon>
        <taxon>Metazoa</taxon>
        <taxon>Chordata</taxon>
        <taxon>Craniata</taxon>
        <taxon>Vertebrata</taxon>
        <taxon>Euteleostomi</taxon>
        <taxon>Mammalia</taxon>
        <taxon>Eutheria</taxon>
        <taxon>Euarchontoglires</taxon>
        <taxon>Primates</taxon>
        <taxon>Haplorrhini</taxon>
        <taxon>Catarrhini</taxon>
        <taxon>Hylobatidae</taxon>
        <taxon>Nomascus</taxon>
    </lineage>
</organism>
<dbReference type="HOGENOM" id="CLU_025402_4_1_1"/>
<sequence length="250" mass="27021">MSFVAYEELIKEGDTAILSLGHGAMVAVRVQRGAQTQTRHGVLRHSVDLIGRPFGSKVTCGRGGWVYVLHPTPELWTLNLPHRTQILYSTDIALITMMLELRPGSVVCESGEFLRLPQFNSEIDTNVEVRASRPAGWRQGGLLLAGIEEGIGHAWKETGLSGRFCSFSPCIEQVQRTCQALAARGFSELSTLEVLPQVYNVRTVSLPLPDLGAGTDGPAGSDTSPFRSGTPMKEAVGHTGYLTFATKTPG</sequence>
<reference evidence="11 12" key="1">
    <citation type="submission" date="2012-10" db="EMBL/GenBank/DDBJ databases">
        <authorList>
            <consortium name="Gibbon Genome Sequencing Consortium"/>
        </authorList>
    </citation>
    <scope>NUCLEOTIDE SEQUENCE [LARGE SCALE GENOMIC DNA]</scope>
</reference>
<evidence type="ECO:0000256" key="7">
    <source>
        <dbReference type="ARBA" id="ARBA00023242"/>
    </source>
</evidence>
<evidence type="ECO:0000256" key="6">
    <source>
        <dbReference type="ARBA" id="ARBA00022694"/>
    </source>
</evidence>
<evidence type="ECO:0000256" key="4">
    <source>
        <dbReference type="ARBA" id="ARBA00022679"/>
    </source>
</evidence>
<dbReference type="GO" id="GO:0031515">
    <property type="term" value="C:tRNA (m1A) methyltransferase complex"/>
    <property type="evidence" value="ECO:0007669"/>
    <property type="project" value="InterPro"/>
</dbReference>
<keyword evidence="4" id="KW-0808">Transferase</keyword>
<name>G1S2A3_NOMLE</name>
<evidence type="ECO:0000256" key="2">
    <source>
        <dbReference type="ARBA" id="ARBA00012796"/>
    </source>
</evidence>
<reference evidence="11" key="3">
    <citation type="submission" date="2025-09" db="UniProtKB">
        <authorList>
            <consortium name="Ensembl"/>
        </authorList>
    </citation>
    <scope>IDENTIFICATION</scope>
</reference>
<evidence type="ECO:0000256" key="1">
    <source>
        <dbReference type="ARBA" id="ARBA00004123"/>
    </source>
</evidence>
<dbReference type="eggNOG" id="KOG2915">
    <property type="taxonomic scope" value="Eukaryota"/>
</dbReference>
<dbReference type="InterPro" id="IPR049470">
    <property type="entry name" value="TRM61_C"/>
</dbReference>
<comment type="catalytic activity">
    <reaction evidence="8">
        <text>an adenosine in mRNA + S-adenosyl-L-methionine = an N(1)-methyladenosine in mRNA + S-adenosyl-L-homocysteine + H(+)</text>
        <dbReference type="Rhea" id="RHEA:55392"/>
        <dbReference type="Rhea" id="RHEA-COMP:12414"/>
        <dbReference type="Rhea" id="RHEA-COMP:12415"/>
        <dbReference type="ChEBI" id="CHEBI:15378"/>
        <dbReference type="ChEBI" id="CHEBI:57856"/>
        <dbReference type="ChEBI" id="CHEBI:59789"/>
        <dbReference type="ChEBI" id="CHEBI:74411"/>
        <dbReference type="ChEBI" id="CHEBI:74491"/>
    </reaction>
</comment>
<dbReference type="InterPro" id="IPR014816">
    <property type="entry name" value="tRNA_MeTrfase_Gcd14"/>
</dbReference>
<evidence type="ECO:0000259" key="10">
    <source>
        <dbReference type="Pfam" id="PF08704"/>
    </source>
</evidence>
<evidence type="ECO:0000256" key="5">
    <source>
        <dbReference type="ARBA" id="ARBA00022691"/>
    </source>
</evidence>